<evidence type="ECO:0000256" key="2">
    <source>
        <dbReference type="ARBA" id="ARBA00023054"/>
    </source>
</evidence>
<dbReference type="Proteomes" id="UP001162131">
    <property type="component" value="Unassembled WGS sequence"/>
</dbReference>
<gene>
    <name evidence="6" type="ORF">BSTOLATCC_MIC141</name>
</gene>
<reference evidence="6" key="1">
    <citation type="submission" date="2021-09" db="EMBL/GenBank/DDBJ databases">
        <authorList>
            <consortium name="AG Swart"/>
            <person name="Singh M."/>
            <person name="Singh A."/>
            <person name="Seah K."/>
            <person name="Emmerich C."/>
        </authorList>
    </citation>
    <scope>NUCLEOTIDE SEQUENCE</scope>
    <source>
        <strain evidence="6">ATCC30299</strain>
    </source>
</reference>
<sequence>MKLRTPLSSKSSSIKHSPKPSQDLQLLQEFMRFSPKATTKDSLIKPNKKLNRLNSDGNIPDIYTSSQAANKILCLDRAKTSRNLSSYQSISYLPEKISKPIPRQKTILLDTLGFTPEKPEHRLPLNLKQLGKYSQKGSMPSSGCCSPTSDLKRFESENYDFGLPASRKDAELLVEWVDVMLSKALQEQNDDPDKLFESTHMIYSTCLNEIIRQVSVQCKERGMLMGKVWNAYQALFEKALSISKSKLELVEERYINDRNRIHRMYGEQVNELEEKVKTLSESVQPLMEELAAKEEIIRTKNLKEEKIGQRVEIIQDHYKEIKKEVLILREENRVLKAKIENTEVVYEEDTNGNLRRRKKTQKKIKPKNEQDIENVLKSDPVLENIQEVNINENIEALSKKIKINEKCERDMFQQDDFKDAETEMPRVDYADKEIMTDVQDLCGDSIGIKKRRAKPSQTLAVDGVSKRDDDVEMFFNQIAKEEDDVLIVVGKDDDPEVHEMKKKHNHIKKLVYTLREEIFEEMNFEDMPHSKLLNLLYKSFNQALKVLSNHPLESLPDTIKESEEITDEEANFKRKQRLLETIIYVEDEKKVIRDTAREALATIKRVIATPVHKLKNVMFKKMLLKLITQFYEDKYKDSEEKEEEFGVYVFQALIKKFIMKKAAENRFNHLLSSCMKYKSIKRVRVFARFIGLYEPYDSEDLKFYLECLNFLNNSLSGKMVSNNESAESIKVPFVRCVECIKHFEKRIPREEINNLKEKIEKFKEQDKQNKNGVIDVDTFLEFLVDLYHANKQDHMNFMRCIYEAADLNEDGYLEKKEFELLLRHVSCVKFSPKLAKQLFDAYCESFSSDEDENVKAISFENLCELNTKHQVFTLESMLKLAEVITQPEADAKLKEVQHDLEDYITEIYWRFSESTVYEDHLEEIHHLVEALRYKMRVYSKPEGVWLGFKILEEESKRVIISQRLRESLPLIGQCILEEELY</sequence>
<dbReference type="GO" id="GO:0005737">
    <property type="term" value="C:cytoplasm"/>
    <property type="evidence" value="ECO:0007669"/>
    <property type="project" value="UniProtKB-ARBA"/>
</dbReference>
<feature type="domain" description="EF-hand" evidence="5">
    <location>
        <begin position="793"/>
        <end position="828"/>
    </location>
</feature>
<dbReference type="PROSITE" id="PS50222">
    <property type="entry name" value="EF_HAND_2"/>
    <property type="match status" value="1"/>
</dbReference>
<evidence type="ECO:0000259" key="5">
    <source>
        <dbReference type="PROSITE" id="PS50222"/>
    </source>
</evidence>
<evidence type="ECO:0000313" key="7">
    <source>
        <dbReference type="Proteomes" id="UP001162131"/>
    </source>
</evidence>
<dbReference type="GO" id="GO:0005509">
    <property type="term" value="F:calcium ion binding"/>
    <property type="evidence" value="ECO:0007669"/>
    <property type="project" value="InterPro"/>
</dbReference>
<dbReference type="EMBL" id="CAJZBQ010000001">
    <property type="protein sequence ID" value="CAG9309926.1"/>
    <property type="molecule type" value="Genomic_DNA"/>
</dbReference>
<keyword evidence="1" id="KW-0106">Calcium</keyword>
<dbReference type="InterPro" id="IPR019347">
    <property type="entry name" value="Axonemal_dynein_light_chain"/>
</dbReference>
<organism evidence="6 7">
    <name type="scientific">Blepharisma stoltei</name>
    <dbReference type="NCBI Taxonomy" id="1481888"/>
    <lineage>
        <taxon>Eukaryota</taxon>
        <taxon>Sar</taxon>
        <taxon>Alveolata</taxon>
        <taxon>Ciliophora</taxon>
        <taxon>Postciliodesmatophora</taxon>
        <taxon>Heterotrichea</taxon>
        <taxon>Heterotrichida</taxon>
        <taxon>Blepharismidae</taxon>
        <taxon>Blepharisma</taxon>
    </lineage>
</organism>
<dbReference type="PANTHER" id="PTHR34894:SF5">
    <property type="entry name" value="EF-HAND DOMAIN-CONTAINING PROTEIN"/>
    <property type="match status" value="1"/>
</dbReference>
<accession>A0AAU9I957</accession>
<proteinExistence type="predicted"/>
<dbReference type="AlphaFoldDB" id="A0AAU9I957"/>
<dbReference type="Gene3D" id="1.10.238.10">
    <property type="entry name" value="EF-hand"/>
    <property type="match status" value="1"/>
</dbReference>
<keyword evidence="7" id="KW-1185">Reference proteome</keyword>
<feature type="region of interest" description="Disordered" evidence="4">
    <location>
        <begin position="1"/>
        <end position="21"/>
    </location>
</feature>
<name>A0AAU9I957_9CILI</name>
<dbReference type="Pfam" id="PF10211">
    <property type="entry name" value="Ax_dynein_light"/>
    <property type="match status" value="1"/>
</dbReference>
<feature type="coiled-coil region" evidence="3">
    <location>
        <begin position="262"/>
        <end position="289"/>
    </location>
</feature>
<evidence type="ECO:0000256" key="4">
    <source>
        <dbReference type="SAM" id="MobiDB-lite"/>
    </source>
</evidence>
<dbReference type="PANTHER" id="PTHR34894">
    <property type="entry name" value="SAM-DEPENDENT METHYLTRANSFERASE RSMI, CONSERVED SITE"/>
    <property type="match status" value="1"/>
</dbReference>
<dbReference type="SUPFAM" id="SSF47473">
    <property type="entry name" value="EF-hand"/>
    <property type="match status" value="1"/>
</dbReference>
<comment type="caution">
    <text evidence="6">The sequence shown here is derived from an EMBL/GenBank/DDBJ whole genome shotgun (WGS) entry which is preliminary data.</text>
</comment>
<dbReference type="InterPro" id="IPR011992">
    <property type="entry name" value="EF-hand-dom_pair"/>
</dbReference>
<dbReference type="PROSITE" id="PS00018">
    <property type="entry name" value="EF_HAND_1"/>
    <property type="match status" value="1"/>
</dbReference>
<dbReference type="InterPro" id="IPR002048">
    <property type="entry name" value="EF_hand_dom"/>
</dbReference>
<dbReference type="InterPro" id="IPR018247">
    <property type="entry name" value="EF_Hand_1_Ca_BS"/>
</dbReference>
<evidence type="ECO:0000256" key="3">
    <source>
        <dbReference type="SAM" id="Coils"/>
    </source>
</evidence>
<protein>
    <recommendedName>
        <fullName evidence="5">EF-hand domain-containing protein</fullName>
    </recommendedName>
</protein>
<evidence type="ECO:0000313" key="6">
    <source>
        <dbReference type="EMBL" id="CAG9309926.1"/>
    </source>
</evidence>
<evidence type="ECO:0000256" key="1">
    <source>
        <dbReference type="ARBA" id="ARBA00022837"/>
    </source>
</evidence>
<keyword evidence="2 3" id="KW-0175">Coiled coil</keyword>